<feature type="domain" description="Chitin-binding type-3" evidence="2">
    <location>
        <begin position="285"/>
        <end position="331"/>
    </location>
</feature>
<dbReference type="InterPro" id="IPR003610">
    <property type="entry name" value="CBM5/12"/>
</dbReference>
<evidence type="ECO:0000313" key="4">
    <source>
        <dbReference type="Proteomes" id="UP000295497"/>
    </source>
</evidence>
<dbReference type="GO" id="GO:0030246">
    <property type="term" value="F:carbohydrate binding"/>
    <property type="evidence" value="ECO:0007669"/>
    <property type="project" value="InterPro"/>
</dbReference>
<keyword evidence="1" id="KW-0378">Hydrolase</keyword>
<sequence>MIEKSTLSTHTHSRRPSRAVWPRVGAALLLLGTLGGAACTAGVDVEEESLGEASLLGTYDLTSSYTGTVGDTRGWLIEWEVPELLNESTAWGVVGQWYYNLESGIYHSPDGWFIYYFGDDNGTTGNHPSCDGQWTDNGVPIGGICGLGGTLPELQPGDQVVFKYEWCTSARVADVNGSLLCLYVDVKDGSGWQFLAQDARTTVEMYAHDIEHFRDVGPQYAEPHISCDAPIKMLRQQLKTTSGVWQNMSGSSTWSFHNAPPYVYQNKNLSASPSTWEACSTCSSLPAWQSGQVYTPSTLVTYGGQFWQATQQIWWSHPDCPPINPASWCPAEWVSLGSCN</sequence>
<gene>
    <name evidence="3" type="ORF">SOCE836_059200</name>
</gene>
<dbReference type="RefSeq" id="WP_129577068.1">
    <property type="nucleotide sequence ID" value="NZ_CP012672.1"/>
</dbReference>
<protein>
    <recommendedName>
        <fullName evidence="2">Chitin-binding type-3 domain-containing protein</fullName>
    </recommendedName>
</protein>
<accession>A0A4P2QUF1</accession>
<evidence type="ECO:0000313" key="3">
    <source>
        <dbReference type="EMBL" id="AUX33756.1"/>
    </source>
</evidence>
<name>A0A4P2QUF1_SORCE</name>
<dbReference type="EMBL" id="CP012672">
    <property type="protein sequence ID" value="AUX33756.1"/>
    <property type="molecule type" value="Genomic_DNA"/>
</dbReference>
<dbReference type="AlphaFoldDB" id="A0A4P2QUF1"/>
<dbReference type="GO" id="GO:0005576">
    <property type="term" value="C:extracellular region"/>
    <property type="evidence" value="ECO:0007669"/>
    <property type="project" value="InterPro"/>
</dbReference>
<proteinExistence type="predicted"/>
<dbReference type="SUPFAM" id="SSF51055">
    <property type="entry name" value="Carbohydrate binding domain"/>
    <property type="match status" value="1"/>
</dbReference>
<dbReference type="SMART" id="SM00495">
    <property type="entry name" value="ChtBD3"/>
    <property type="match status" value="1"/>
</dbReference>
<evidence type="ECO:0000259" key="2">
    <source>
        <dbReference type="SMART" id="SM00495"/>
    </source>
</evidence>
<dbReference type="GO" id="GO:0005975">
    <property type="term" value="P:carbohydrate metabolic process"/>
    <property type="evidence" value="ECO:0007669"/>
    <property type="project" value="InterPro"/>
</dbReference>
<reference evidence="3 4" key="1">
    <citation type="submission" date="2015-09" db="EMBL/GenBank/DDBJ databases">
        <title>Sorangium comparison.</title>
        <authorList>
            <person name="Zaburannyi N."/>
            <person name="Bunk B."/>
            <person name="Overmann J."/>
            <person name="Mueller R."/>
        </authorList>
    </citation>
    <scope>NUCLEOTIDE SEQUENCE [LARGE SCALE GENOMIC DNA]</scope>
    <source>
        <strain evidence="3 4">So ce836</strain>
    </source>
</reference>
<dbReference type="Gene3D" id="2.10.10.20">
    <property type="entry name" value="Carbohydrate-binding module superfamily 5/12"/>
    <property type="match status" value="1"/>
</dbReference>
<dbReference type="GO" id="GO:0004553">
    <property type="term" value="F:hydrolase activity, hydrolyzing O-glycosyl compounds"/>
    <property type="evidence" value="ECO:0007669"/>
    <property type="project" value="InterPro"/>
</dbReference>
<evidence type="ECO:0000256" key="1">
    <source>
        <dbReference type="ARBA" id="ARBA00022801"/>
    </source>
</evidence>
<dbReference type="Proteomes" id="UP000295497">
    <property type="component" value="Chromosome"/>
</dbReference>
<organism evidence="3 4">
    <name type="scientific">Sorangium cellulosum</name>
    <name type="common">Polyangium cellulosum</name>
    <dbReference type="NCBI Taxonomy" id="56"/>
    <lineage>
        <taxon>Bacteria</taxon>
        <taxon>Pseudomonadati</taxon>
        <taxon>Myxococcota</taxon>
        <taxon>Polyangia</taxon>
        <taxon>Polyangiales</taxon>
        <taxon>Polyangiaceae</taxon>
        <taxon>Sorangium</taxon>
    </lineage>
</organism>
<dbReference type="InterPro" id="IPR036573">
    <property type="entry name" value="CBM_sf_5/12"/>
</dbReference>